<evidence type="ECO:0000256" key="2">
    <source>
        <dbReference type="ARBA" id="ARBA00022676"/>
    </source>
</evidence>
<evidence type="ECO:0000313" key="5">
    <source>
        <dbReference type="EMBL" id="TYI87313.1"/>
    </source>
</evidence>
<evidence type="ECO:0000256" key="4">
    <source>
        <dbReference type="RuleBase" id="RU003718"/>
    </source>
</evidence>
<sequence length="344" mass="38659">MGCFSLLCSHNVKLHKAHLSVASDTEPFVVPGLPQMVEITRAQLPGAFVSLPDLDDVRNKMQEAEMSAFGVVINSFNELEQGCVEEYQKAIKKKVWTIGPVSLCNRINLDKFERGNKASIKEQKCMKWLDSKEPRSVIYACLGSLCRLVPAQLIELGLGLEASQQPFIWVVKTSDERAEELEKWFSEQKYEERIKGRGLLIKGWAPQVLLLSHPAVGGFITHCGWNSTIESVCSGVPMITWPQFSEQFFNEKLIVQILKIGVGVGVEISVRWGEEEKLRVLVKKHQVEKAIDMLMDGGEEGENRRVRARELAEIARKSLENGGSSYCNMSLLVRDILEEITKSP</sequence>
<dbReference type="GO" id="GO:0035251">
    <property type="term" value="F:UDP-glucosyltransferase activity"/>
    <property type="evidence" value="ECO:0007669"/>
    <property type="project" value="TreeGrafter"/>
</dbReference>
<reference evidence="5 6" key="1">
    <citation type="submission" date="2019-07" db="EMBL/GenBank/DDBJ databases">
        <title>WGS assembly of Gossypium mustelinum.</title>
        <authorList>
            <person name="Chen Z.J."/>
            <person name="Sreedasyam A."/>
            <person name="Ando A."/>
            <person name="Song Q."/>
            <person name="De L."/>
            <person name="Hulse-Kemp A."/>
            <person name="Ding M."/>
            <person name="Ye W."/>
            <person name="Kirkbride R."/>
            <person name="Jenkins J."/>
            <person name="Plott C."/>
            <person name="Lovell J."/>
            <person name="Lin Y.-M."/>
            <person name="Vaughn R."/>
            <person name="Liu B."/>
            <person name="Li W."/>
            <person name="Simpson S."/>
            <person name="Scheffler B."/>
            <person name="Saski C."/>
            <person name="Grover C."/>
            <person name="Hu G."/>
            <person name="Conover J."/>
            <person name="Carlson J."/>
            <person name="Shu S."/>
            <person name="Boston L."/>
            <person name="Williams M."/>
            <person name="Peterson D."/>
            <person name="Mcgee K."/>
            <person name="Jones D."/>
            <person name="Wendel J."/>
            <person name="Stelly D."/>
            <person name="Grimwood J."/>
            <person name="Schmutz J."/>
        </authorList>
    </citation>
    <scope>NUCLEOTIDE SEQUENCE [LARGE SCALE GENOMIC DNA]</scope>
    <source>
        <strain evidence="5">1408120.09</strain>
    </source>
</reference>
<dbReference type="EMBL" id="CM017652">
    <property type="protein sequence ID" value="TYI87313.1"/>
    <property type="molecule type" value="Genomic_DNA"/>
</dbReference>
<evidence type="ECO:0000256" key="3">
    <source>
        <dbReference type="ARBA" id="ARBA00022679"/>
    </source>
</evidence>
<dbReference type="Gene3D" id="3.40.50.2000">
    <property type="entry name" value="Glycogen Phosphorylase B"/>
    <property type="match status" value="2"/>
</dbReference>
<gene>
    <name evidence="5" type="ORF">E1A91_D04G126800v1</name>
</gene>
<accession>A0A5D2VD67</accession>
<proteinExistence type="inferred from homology"/>
<dbReference type="InterPro" id="IPR002213">
    <property type="entry name" value="UDP_glucos_trans"/>
</dbReference>
<evidence type="ECO:0000256" key="1">
    <source>
        <dbReference type="ARBA" id="ARBA00009995"/>
    </source>
</evidence>
<dbReference type="Proteomes" id="UP000323597">
    <property type="component" value="Chromosome D04"/>
</dbReference>
<protein>
    <submittedName>
        <fullName evidence="5">Uncharacterized protein</fullName>
    </submittedName>
</protein>
<dbReference type="PANTHER" id="PTHR48047">
    <property type="entry name" value="GLYCOSYLTRANSFERASE"/>
    <property type="match status" value="1"/>
</dbReference>
<dbReference type="PROSITE" id="PS00375">
    <property type="entry name" value="UDPGT"/>
    <property type="match status" value="1"/>
</dbReference>
<dbReference type="PANTHER" id="PTHR48047:SF143">
    <property type="entry name" value="UDP-GLYCOSYLTRANSFERASE 73D1"/>
    <property type="match status" value="1"/>
</dbReference>
<dbReference type="AlphaFoldDB" id="A0A5D2VD67"/>
<keyword evidence="2 4" id="KW-0328">Glycosyltransferase</keyword>
<dbReference type="CDD" id="cd03784">
    <property type="entry name" value="GT1_Gtf-like"/>
    <property type="match status" value="1"/>
</dbReference>
<dbReference type="FunFam" id="3.40.50.2000:FF:000047">
    <property type="entry name" value="Glycosyltransferase"/>
    <property type="match status" value="1"/>
</dbReference>
<evidence type="ECO:0000313" key="6">
    <source>
        <dbReference type="Proteomes" id="UP000323597"/>
    </source>
</evidence>
<comment type="similarity">
    <text evidence="1 4">Belongs to the UDP-glycosyltransferase family.</text>
</comment>
<keyword evidence="6" id="KW-1185">Reference proteome</keyword>
<dbReference type="InterPro" id="IPR035595">
    <property type="entry name" value="UDP_glycos_trans_CS"/>
</dbReference>
<organism evidence="5 6">
    <name type="scientific">Gossypium mustelinum</name>
    <name type="common">Cotton</name>
    <name type="synonym">Gossypium caicoense</name>
    <dbReference type="NCBI Taxonomy" id="34275"/>
    <lineage>
        <taxon>Eukaryota</taxon>
        <taxon>Viridiplantae</taxon>
        <taxon>Streptophyta</taxon>
        <taxon>Embryophyta</taxon>
        <taxon>Tracheophyta</taxon>
        <taxon>Spermatophyta</taxon>
        <taxon>Magnoliopsida</taxon>
        <taxon>eudicotyledons</taxon>
        <taxon>Gunneridae</taxon>
        <taxon>Pentapetalae</taxon>
        <taxon>rosids</taxon>
        <taxon>malvids</taxon>
        <taxon>Malvales</taxon>
        <taxon>Malvaceae</taxon>
        <taxon>Malvoideae</taxon>
        <taxon>Gossypium</taxon>
    </lineage>
</organism>
<name>A0A5D2VD67_GOSMU</name>
<dbReference type="Pfam" id="PF00201">
    <property type="entry name" value="UDPGT"/>
    <property type="match status" value="1"/>
</dbReference>
<keyword evidence="3 4" id="KW-0808">Transferase</keyword>
<dbReference type="SUPFAM" id="SSF53756">
    <property type="entry name" value="UDP-Glycosyltransferase/glycogen phosphorylase"/>
    <property type="match status" value="1"/>
</dbReference>